<name>A0A1H1L5Z1_BRESA</name>
<feature type="region of interest" description="Disordered" evidence="1">
    <location>
        <begin position="1"/>
        <end position="34"/>
    </location>
</feature>
<dbReference type="RefSeq" id="WP_092101848.1">
    <property type="nucleotide sequence ID" value="NZ_LT629739.1"/>
</dbReference>
<dbReference type="Proteomes" id="UP000199700">
    <property type="component" value="Chromosome"/>
</dbReference>
<protein>
    <submittedName>
        <fullName evidence="2">Uncharacterized protein</fullName>
    </submittedName>
</protein>
<dbReference type="OrthoDB" id="9763050at2"/>
<evidence type="ECO:0000313" key="2">
    <source>
        <dbReference type="EMBL" id="SDR69893.1"/>
    </source>
</evidence>
<proteinExistence type="predicted"/>
<keyword evidence="3" id="KW-1185">Reference proteome</keyword>
<dbReference type="AlphaFoldDB" id="A0A1H1L5Z1"/>
<evidence type="ECO:0000256" key="1">
    <source>
        <dbReference type="SAM" id="MobiDB-lite"/>
    </source>
</evidence>
<gene>
    <name evidence="2" type="ORF">SAMN04489751_0120</name>
</gene>
<evidence type="ECO:0000313" key="3">
    <source>
        <dbReference type="Proteomes" id="UP000199700"/>
    </source>
</evidence>
<dbReference type="EMBL" id="LT629739">
    <property type="protein sequence ID" value="SDR69893.1"/>
    <property type="molecule type" value="Genomic_DNA"/>
</dbReference>
<dbReference type="STRING" id="629680.SAMN04489751_0120"/>
<reference evidence="2" key="1">
    <citation type="submission" date="2016-10" db="EMBL/GenBank/DDBJ databases">
        <authorList>
            <person name="Varghese N."/>
            <person name="Submissions S."/>
        </authorList>
    </citation>
    <scope>NUCLEOTIDE SEQUENCE [LARGE SCALE GENOMIC DNA]</scope>
    <source>
        <strain evidence="2">DSM 22082</strain>
    </source>
</reference>
<accession>A0A1H1L5Z1</accession>
<feature type="compositionally biased region" description="Basic and acidic residues" evidence="1">
    <location>
        <begin position="15"/>
        <end position="27"/>
    </location>
</feature>
<organism evidence="2 3">
    <name type="scientific">Brevibacterium sandarakinum</name>
    <dbReference type="NCBI Taxonomy" id="629680"/>
    <lineage>
        <taxon>Bacteria</taxon>
        <taxon>Bacillati</taxon>
        <taxon>Actinomycetota</taxon>
        <taxon>Actinomycetes</taxon>
        <taxon>Micrococcales</taxon>
        <taxon>Brevibacteriaceae</taxon>
        <taxon>Brevibacterium</taxon>
    </lineage>
</organism>
<feature type="compositionally biased region" description="Polar residues" evidence="1">
    <location>
        <begin position="1"/>
        <end position="13"/>
    </location>
</feature>
<sequence>MSGPTRNTPTRSSRQSHDPGRNRDKATTAEANLDALRQSIRSYAMVDDTRDPKTNIHVSGLPGVNSLNSATEKTLLRTIRSAGGFHGHRAYSPVATSPVHHRESTAFVPATATSAKDADDGHRQQAVRGDRIREGRVLLLPRLR</sequence>